<dbReference type="OrthoDB" id="678019at2"/>
<feature type="domain" description="Secretion system C-terminal sorting" evidence="2">
    <location>
        <begin position="112"/>
        <end position="176"/>
    </location>
</feature>
<protein>
    <submittedName>
        <fullName evidence="3">T9SS C-terminal target domain-containing protein</fullName>
    </submittedName>
</protein>
<evidence type="ECO:0000259" key="2">
    <source>
        <dbReference type="Pfam" id="PF18962"/>
    </source>
</evidence>
<organism evidence="3 4">
    <name type="scientific">Brumimicrobium aurantiacum</name>
    <dbReference type="NCBI Taxonomy" id="1737063"/>
    <lineage>
        <taxon>Bacteria</taxon>
        <taxon>Pseudomonadati</taxon>
        <taxon>Bacteroidota</taxon>
        <taxon>Flavobacteriia</taxon>
        <taxon>Flavobacteriales</taxon>
        <taxon>Crocinitomicaceae</taxon>
        <taxon>Brumimicrobium</taxon>
    </lineage>
</organism>
<name>A0A3E1EWA4_9FLAO</name>
<dbReference type="Pfam" id="PF18962">
    <property type="entry name" value="Por_Secre_tail"/>
    <property type="match status" value="1"/>
</dbReference>
<accession>A0A3E1EWA4</accession>
<evidence type="ECO:0000313" key="4">
    <source>
        <dbReference type="Proteomes" id="UP000257127"/>
    </source>
</evidence>
<evidence type="ECO:0000256" key="1">
    <source>
        <dbReference type="ARBA" id="ARBA00022729"/>
    </source>
</evidence>
<reference evidence="3 4" key="1">
    <citation type="submission" date="2018-08" db="EMBL/GenBank/DDBJ databases">
        <title>The draft genome squence of Brumimicrobium sp. N62.</title>
        <authorList>
            <person name="Du Z.-J."/>
            <person name="Luo H.-R."/>
        </authorList>
    </citation>
    <scope>NUCLEOTIDE SEQUENCE [LARGE SCALE GENOMIC DNA]</scope>
    <source>
        <strain evidence="3 4">N62</strain>
    </source>
</reference>
<dbReference type="NCBIfam" id="TIGR04183">
    <property type="entry name" value="Por_Secre_tail"/>
    <property type="match status" value="1"/>
</dbReference>
<dbReference type="Proteomes" id="UP000257127">
    <property type="component" value="Unassembled WGS sequence"/>
</dbReference>
<dbReference type="EMBL" id="QURB01000006">
    <property type="protein sequence ID" value="RFC53844.1"/>
    <property type="molecule type" value="Genomic_DNA"/>
</dbReference>
<dbReference type="InterPro" id="IPR026444">
    <property type="entry name" value="Secre_tail"/>
</dbReference>
<comment type="caution">
    <text evidence="3">The sequence shown here is derived from an EMBL/GenBank/DDBJ whole genome shotgun (WGS) entry which is preliminary data.</text>
</comment>
<dbReference type="AlphaFoldDB" id="A0A3E1EWA4"/>
<gene>
    <name evidence="3" type="ORF">DXU93_09860</name>
</gene>
<evidence type="ECO:0000313" key="3">
    <source>
        <dbReference type="EMBL" id="RFC53844.1"/>
    </source>
</evidence>
<sequence length="179" mass="19960">MKMAEVILTIEDPNGCLQYDTIQLTTVQVPYTNIWSGGPNIYCDNIPSGSTFQWYLDGAIIPGAVGQVYTPVVNGVYSLVVTNGICSYTTDNYHYYKVGLTDVNKNEISLTPNPATSKIKINTLNLKFSFTIYDATGKVVMEAEDVYDNTIPIIDLVKGIYMIELLIGEDFIMKRFVKN</sequence>
<proteinExistence type="predicted"/>
<keyword evidence="4" id="KW-1185">Reference proteome</keyword>
<keyword evidence="1" id="KW-0732">Signal</keyword>